<dbReference type="EMBL" id="LR792684">
    <property type="protein sequence ID" value="CAB3390335.1"/>
    <property type="molecule type" value="Genomic_DNA"/>
</dbReference>
<accession>A0ACA8Z6F0</accession>
<dbReference type="Proteomes" id="UP000501793">
    <property type="component" value="Chromosome"/>
</dbReference>
<evidence type="ECO:0000313" key="2">
    <source>
        <dbReference type="Proteomes" id="UP000501793"/>
    </source>
</evidence>
<protein>
    <submittedName>
        <fullName evidence="1">Drug resistance transporter, EmrB/QacA subfamily</fullName>
    </submittedName>
</protein>
<gene>
    <name evidence="1" type="ORF">FAVT5_0818</name>
</gene>
<sequence length="162" mass="17596">MARITRGEMGAALPLRAVRQRPGYHWFVVGNGVYRCLYGRSGRQYHQYRPACPQKGVRGGHTHCRVGQSDLSVDPGGLIVPFGRLADLFGRRWMYALGFAVFIAGSPMCGQLFLALQGVVQESAAPLGAMIGAFRGSFLVVEGIAAAIWILASSRVFDPVQK</sequence>
<keyword evidence="2" id="KW-1185">Reference proteome</keyword>
<proteinExistence type="predicted"/>
<reference evidence="1" key="1">
    <citation type="submission" date="2020-04" db="EMBL/GenBank/DDBJ databases">
        <authorList>
            <person name="Hogendoorn C."/>
        </authorList>
    </citation>
    <scope>NUCLEOTIDE SEQUENCE</scope>
    <source>
        <strain evidence="1">FAVT5</strain>
    </source>
</reference>
<name>A0ACA8Z6F0_9BACL</name>
<organism evidence="1 2">
    <name type="scientific">Kyrpidia spormannii</name>
    <dbReference type="NCBI Taxonomy" id="2055160"/>
    <lineage>
        <taxon>Bacteria</taxon>
        <taxon>Bacillati</taxon>
        <taxon>Bacillota</taxon>
        <taxon>Bacilli</taxon>
        <taxon>Bacillales</taxon>
        <taxon>Alicyclobacillaceae</taxon>
        <taxon>Kyrpidia</taxon>
    </lineage>
</organism>
<evidence type="ECO:0000313" key="1">
    <source>
        <dbReference type="EMBL" id="CAB3390335.1"/>
    </source>
</evidence>